<protein>
    <submittedName>
        <fullName evidence="2">Uncharacterized protein</fullName>
    </submittedName>
</protein>
<sequence>MGGFVWNIMLGGGRKGRSYLLQQQQPVAMHRRIIYLCVTASVGTGNFPSDKERLRKLQLKQGEKGTDSSSSSSSSSSSNNSSDSSSSNSNSNVMATIYRDRAEYDQPRYLSYSRTTGTQ</sequence>
<comment type="caution">
    <text evidence="2">The sequence shown here is derived from an EMBL/GenBank/DDBJ whole genome shotgun (WGS) entry which is preliminary data.</text>
</comment>
<evidence type="ECO:0000313" key="3">
    <source>
        <dbReference type="Proteomes" id="UP000614350"/>
    </source>
</evidence>
<feature type="compositionally biased region" description="Low complexity" evidence="1">
    <location>
        <begin position="67"/>
        <end position="92"/>
    </location>
</feature>
<accession>A0A834K1P6</accession>
<organism evidence="2 3">
    <name type="scientific">Vespula vulgaris</name>
    <name type="common">Yellow jacket</name>
    <name type="synonym">Wasp</name>
    <dbReference type="NCBI Taxonomy" id="7454"/>
    <lineage>
        <taxon>Eukaryota</taxon>
        <taxon>Metazoa</taxon>
        <taxon>Ecdysozoa</taxon>
        <taxon>Arthropoda</taxon>
        <taxon>Hexapoda</taxon>
        <taxon>Insecta</taxon>
        <taxon>Pterygota</taxon>
        <taxon>Neoptera</taxon>
        <taxon>Endopterygota</taxon>
        <taxon>Hymenoptera</taxon>
        <taxon>Apocrita</taxon>
        <taxon>Aculeata</taxon>
        <taxon>Vespoidea</taxon>
        <taxon>Vespidae</taxon>
        <taxon>Vespinae</taxon>
        <taxon>Vespula</taxon>
    </lineage>
</organism>
<dbReference type="EMBL" id="JACSEA010000006">
    <property type="protein sequence ID" value="KAF7398518.1"/>
    <property type="molecule type" value="Genomic_DNA"/>
</dbReference>
<evidence type="ECO:0000313" key="2">
    <source>
        <dbReference type="EMBL" id="KAF7398518.1"/>
    </source>
</evidence>
<keyword evidence="3" id="KW-1185">Reference proteome</keyword>
<feature type="region of interest" description="Disordered" evidence="1">
    <location>
        <begin position="42"/>
        <end position="100"/>
    </location>
</feature>
<gene>
    <name evidence="2" type="ORF">HZH66_006415</name>
</gene>
<evidence type="ECO:0000256" key="1">
    <source>
        <dbReference type="SAM" id="MobiDB-lite"/>
    </source>
</evidence>
<name>A0A834K1P6_VESVU</name>
<dbReference type="Proteomes" id="UP000614350">
    <property type="component" value="Unassembled WGS sequence"/>
</dbReference>
<reference evidence="2" key="1">
    <citation type="journal article" date="2020" name="G3 (Bethesda)">
        <title>High-Quality Assemblies for Three Invasive Social Wasps from the &lt;i&gt;Vespula&lt;/i&gt; Genus.</title>
        <authorList>
            <person name="Harrop T.W.R."/>
            <person name="Guhlin J."/>
            <person name="McLaughlin G.M."/>
            <person name="Permina E."/>
            <person name="Stockwell P."/>
            <person name="Gilligan J."/>
            <person name="Le Lec M.F."/>
            <person name="Gruber M.A.M."/>
            <person name="Quinn O."/>
            <person name="Lovegrove M."/>
            <person name="Duncan E.J."/>
            <person name="Remnant E.J."/>
            <person name="Van Eeckhoven J."/>
            <person name="Graham B."/>
            <person name="Knapp R.A."/>
            <person name="Langford K.W."/>
            <person name="Kronenberg Z."/>
            <person name="Press M.O."/>
            <person name="Eacker S.M."/>
            <person name="Wilson-Rankin E.E."/>
            <person name="Purcell J."/>
            <person name="Lester P.J."/>
            <person name="Dearden P.K."/>
        </authorList>
    </citation>
    <scope>NUCLEOTIDE SEQUENCE</scope>
    <source>
        <strain evidence="2">Marl-1</strain>
    </source>
</reference>
<feature type="compositionally biased region" description="Basic and acidic residues" evidence="1">
    <location>
        <begin position="49"/>
        <end position="66"/>
    </location>
</feature>
<dbReference type="AlphaFoldDB" id="A0A834K1P6"/>
<proteinExistence type="predicted"/>